<gene>
    <name evidence="2" type="ORF">HETSPECPRED_010554</name>
</gene>
<name>A0A8H3IQZ8_9LECA</name>
<evidence type="ECO:0000256" key="1">
    <source>
        <dbReference type="SAM" id="MobiDB-lite"/>
    </source>
</evidence>
<keyword evidence="3" id="KW-1185">Reference proteome</keyword>
<evidence type="ECO:0000313" key="3">
    <source>
        <dbReference type="Proteomes" id="UP000664521"/>
    </source>
</evidence>
<dbReference type="Proteomes" id="UP000664521">
    <property type="component" value="Unassembled WGS sequence"/>
</dbReference>
<proteinExistence type="predicted"/>
<dbReference type="AlphaFoldDB" id="A0A8H3IQZ8"/>
<accession>A0A8H3IQZ8</accession>
<dbReference type="OrthoDB" id="5383039at2759"/>
<feature type="region of interest" description="Disordered" evidence="1">
    <location>
        <begin position="17"/>
        <end position="36"/>
    </location>
</feature>
<organism evidence="2 3">
    <name type="scientific">Heterodermia speciosa</name>
    <dbReference type="NCBI Taxonomy" id="116794"/>
    <lineage>
        <taxon>Eukaryota</taxon>
        <taxon>Fungi</taxon>
        <taxon>Dikarya</taxon>
        <taxon>Ascomycota</taxon>
        <taxon>Pezizomycotina</taxon>
        <taxon>Lecanoromycetes</taxon>
        <taxon>OSLEUM clade</taxon>
        <taxon>Lecanoromycetidae</taxon>
        <taxon>Caliciales</taxon>
        <taxon>Physciaceae</taxon>
        <taxon>Heterodermia</taxon>
    </lineage>
</organism>
<comment type="caution">
    <text evidence="2">The sequence shown here is derived from an EMBL/GenBank/DDBJ whole genome shotgun (WGS) entry which is preliminary data.</text>
</comment>
<protein>
    <submittedName>
        <fullName evidence="2">Uncharacterized protein</fullName>
    </submittedName>
</protein>
<dbReference type="EMBL" id="CAJPDS010000098">
    <property type="protein sequence ID" value="CAF9937102.1"/>
    <property type="molecule type" value="Genomic_DNA"/>
</dbReference>
<evidence type="ECO:0000313" key="2">
    <source>
        <dbReference type="EMBL" id="CAF9937102.1"/>
    </source>
</evidence>
<sequence>MCIVDYLEVSISSIAEQDEDPKYSPSGPRQPPVLSLSPHSAVADMRIERYFRPRPRPQVSPKSQIPEPLYAPTSFLCSVQNSSLAVPHIRGLEIDFQFDAESNFRPLEVYMTAIHLMVELARREWDKPLFAMIADHIDGFNVVIMFLNPQAPSEERQLLISHCVVALYRAVILMTDGVMFCKMRAIIKMNSIELGAFNMSPLNPTVAGGVNKTMRNSLATRNRPTVNNLDGPVSMDRGRVVDPEDFLFVIEYIWYGKSMRSKDISLAFLDAIATAAPHDRNSECEKLEIVSAEGHCVVVVDQVGTAGRRLTYFYAVRALQLAYDELFVRQKRWGDLLLMLRYNDRAFGEIRVLKGIGKETETA</sequence>
<reference evidence="2" key="1">
    <citation type="submission" date="2021-03" db="EMBL/GenBank/DDBJ databases">
        <authorList>
            <person name="Tagirdzhanova G."/>
        </authorList>
    </citation>
    <scope>NUCLEOTIDE SEQUENCE</scope>
</reference>